<dbReference type="EMBL" id="JANUGQ010000010">
    <property type="protein sequence ID" value="MCS0636756.1"/>
    <property type="molecule type" value="Genomic_DNA"/>
</dbReference>
<keyword evidence="1" id="KW-0732">Signal</keyword>
<accession>A0ABT2CH77</accession>
<evidence type="ECO:0000313" key="3">
    <source>
        <dbReference type="Proteomes" id="UP001431313"/>
    </source>
</evidence>
<evidence type="ECO:0000256" key="1">
    <source>
        <dbReference type="SAM" id="SignalP"/>
    </source>
</evidence>
<comment type="caution">
    <text evidence="2">The sequence shown here is derived from an EMBL/GenBank/DDBJ whole genome shotgun (WGS) entry which is preliminary data.</text>
</comment>
<proteinExistence type="predicted"/>
<gene>
    <name evidence="2" type="ORF">NX801_14010</name>
</gene>
<feature type="chain" id="PRO_5046900633" evidence="1">
    <location>
        <begin position="26"/>
        <end position="63"/>
    </location>
</feature>
<keyword evidence="3" id="KW-1185">Reference proteome</keyword>
<protein>
    <submittedName>
        <fullName evidence="2">Uncharacterized protein</fullName>
    </submittedName>
</protein>
<sequence>MLRRIPLVLAGLLAAGFLAATPAAAAGGGGDRDVEGGWLSGDYVQAGHVVVAHLDAGYFDIGD</sequence>
<reference evidence="2" key="1">
    <citation type="submission" date="2022-08" db="EMBL/GenBank/DDBJ databases">
        <authorList>
            <person name="Somphong A."/>
            <person name="Phongsopitanun W."/>
        </authorList>
    </citation>
    <scope>NUCLEOTIDE SEQUENCE</scope>
    <source>
        <strain evidence="2">LP05-1</strain>
    </source>
</reference>
<feature type="signal peptide" evidence="1">
    <location>
        <begin position="1"/>
        <end position="25"/>
    </location>
</feature>
<dbReference type="RefSeq" id="WP_258788014.1">
    <property type="nucleotide sequence ID" value="NZ_JANUGQ010000010.1"/>
</dbReference>
<organism evidence="2 3">
    <name type="scientific">Streptomyces pyxinae</name>
    <dbReference type="NCBI Taxonomy" id="2970734"/>
    <lineage>
        <taxon>Bacteria</taxon>
        <taxon>Bacillati</taxon>
        <taxon>Actinomycetota</taxon>
        <taxon>Actinomycetes</taxon>
        <taxon>Kitasatosporales</taxon>
        <taxon>Streptomycetaceae</taxon>
        <taxon>Streptomyces</taxon>
    </lineage>
</organism>
<evidence type="ECO:0000313" key="2">
    <source>
        <dbReference type="EMBL" id="MCS0636756.1"/>
    </source>
</evidence>
<dbReference type="Proteomes" id="UP001431313">
    <property type="component" value="Unassembled WGS sequence"/>
</dbReference>
<name>A0ABT2CH77_9ACTN</name>